<dbReference type="GO" id="GO:0005506">
    <property type="term" value="F:iron ion binding"/>
    <property type="evidence" value="ECO:0007669"/>
    <property type="project" value="InterPro"/>
</dbReference>
<dbReference type="InterPro" id="IPR001128">
    <property type="entry name" value="Cyt_P450"/>
</dbReference>
<evidence type="ECO:0000256" key="4">
    <source>
        <dbReference type="ARBA" id="ARBA00023004"/>
    </source>
</evidence>
<keyword evidence="5 7" id="KW-0503">Monooxygenase</keyword>
<dbReference type="EMBL" id="JAGMUU010000011">
    <property type="protein sequence ID" value="KAH7142827.1"/>
    <property type="molecule type" value="Genomic_DNA"/>
</dbReference>
<evidence type="ECO:0000313" key="10">
    <source>
        <dbReference type="Proteomes" id="UP000717696"/>
    </source>
</evidence>
<dbReference type="PANTHER" id="PTHR46300:SF2">
    <property type="entry name" value="CYTOCHROME P450 MONOOXYGENASE ALNH-RELATED"/>
    <property type="match status" value="1"/>
</dbReference>
<dbReference type="InterPro" id="IPR017972">
    <property type="entry name" value="Cyt_P450_CS"/>
</dbReference>
<dbReference type="GO" id="GO:0020037">
    <property type="term" value="F:heme binding"/>
    <property type="evidence" value="ECO:0007669"/>
    <property type="project" value="InterPro"/>
</dbReference>
<evidence type="ECO:0000256" key="2">
    <source>
        <dbReference type="ARBA" id="ARBA00022723"/>
    </source>
</evidence>
<comment type="similarity">
    <text evidence="1 7">Belongs to the cytochrome P450 family.</text>
</comment>
<evidence type="ECO:0000256" key="5">
    <source>
        <dbReference type="ARBA" id="ARBA00023033"/>
    </source>
</evidence>
<dbReference type="PROSITE" id="PS00086">
    <property type="entry name" value="CYTOCHROME_P450"/>
    <property type="match status" value="1"/>
</dbReference>
<comment type="caution">
    <text evidence="9">The sequence shown here is derived from an EMBL/GenBank/DDBJ whole genome shotgun (WGS) entry which is preliminary data.</text>
</comment>
<name>A0A9P9J0A7_9HYPO</name>
<dbReference type="OrthoDB" id="1470350at2759"/>
<feature type="binding site" description="axial binding residue" evidence="6">
    <location>
        <position position="453"/>
    </location>
    <ligand>
        <name>heme</name>
        <dbReference type="ChEBI" id="CHEBI:30413"/>
    </ligand>
    <ligandPart>
        <name>Fe</name>
        <dbReference type="ChEBI" id="CHEBI:18248"/>
    </ligandPart>
</feature>
<reference evidence="9" key="1">
    <citation type="journal article" date="2021" name="Nat. Commun.">
        <title>Genetic determinants of endophytism in the Arabidopsis root mycobiome.</title>
        <authorList>
            <person name="Mesny F."/>
            <person name="Miyauchi S."/>
            <person name="Thiergart T."/>
            <person name="Pickel B."/>
            <person name="Atanasova L."/>
            <person name="Karlsson M."/>
            <person name="Huettel B."/>
            <person name="Barry K.W."/>
            <person name="Haridas S."/>
            <person name="Chen C."/>
            <person name="Bauer D."/>
            <person name="Andreopoulos W."/>
            <person name="Pangilinan J."/>
            <person name="LaButti K."/>
            <person name="Riley R."/>
            <person name="Lipzen A."/>
            <person name="Clum A."/>
            <person name="Drula E."/>
            <person name="Henrissat B."/>
            <person name="Kohler A."/>
            <person name="Grigoriev I.V."/>
            <person name="Martin F.M."/>
            <person name="Hacquard S."/>
        </authorList>
    </citation>
    <scope>NUCLEOTIDE SEQUENCE</scope>
    <source>
        <strain evidence="9">MPI-CAGE-AT-0021</strain>
    </source>
</reference>
<evidence type="ECO:0000313" key="9">
    <source>
        <dbReference type="EMBL" id="KAH7142827.1"/>
    </source>
</evidence>
<dbReference type="Pfam" id="PF00067">
    <property type="entry name" value="p450"/>
    <property type="match status" value="1"/>
</dbReference>
<keyword evidence="10" id="KW-1185">Reference proteome</keyword>
<keyword evidence="8" id="KW-0732">Signal</keyword>
<dbReference type="InterPro" id="IPR036396">
    <property type="entry name" value="Cyt_P450_sf"/>
</dbReference>
<dbReference type="PANTHER" id="PTHR46300">
    <property type="entry name" value="P450, PUTATIVE (EUROFUNG)-RELATED-RELATED"/>
    <property type="match status" value="1"/>
</dbReference>
<dbReference type="GO" id="GO:0004497">
    <property type="term" value="F:monooxygenase activity"/>
    <property type="evidence" value="ECO:0007669"/>
    <property type="project" value="UniProtKB-KW"/>
</dbReference>
<evidence type="ECO:0000256" key="3">
    <source>
        <dbReference type="ARBA" id="ARBA00023002"/>
    </source>
</evidence>
<feature type="signal peptide" evidence="8">
    <location>
        <begin position="1"/>
        <end position="23"/>
    </location>
</feature>
<keyword evidence="3 7" id="KW-0560">Oxidoreductase</keyword>
<sequence length="549" mass="62913">MTNHSYLALFGSIILVLLVLVKSRQKPQLPFPPQPPSRFIVGHLSDVIRENKAKRWHLHLAAWARQYGPIFGVRIGHIVDYYINTDQYVKEIFDKRSAQTANRPLWLMSSHILNNDFNTLFLDASDPTWKNQRKVINILLTNVQRAEKIVPLLEFETLKFLHESVTDPAGGLAGAHMFRAIGRYTYSVFSTVLMGMNVPNSDDPVIDFIKETEFQITNTFPGSNIIDLLPSLQKLPLFLKPWERRGHSRYQRDLEWALKRLEKVKQLMSEGDPSIGNSFLGSALQDASLMGFSCKEELAILAFALIGAAADTTRMTTWSFVEAMMIFPEVQKRAQAEVDKVVGDRIPMWDDFEKIPYIRMAMKEVWRWRPPVALGHPHVTARDMQVGEYFLPKGARIHINSYAIGHDPCRHDDPEQFRPERYANDHTTTMESMNAKDVTQRDHFAFGAGRRVCPGYHVAERSSAIAMMRMLWAFNITFIPDTKMPLNFTDYAGNIPGNPGDDMPARLVYRSEERKNLILDTYEKEDAARPHVEPLNMGEKSFKTPESYL</sequence>
<comment type="cofactor">
    <cofactor evidence="6">
        <name>heme</name>
        <dbReference type="ChEBI" id="CHEBI:30413"/>
    </cofactor>
</comment>
<dbReference type="PRINTS" id="PR00463">
    <property type="entry name" value="EP450I"/>
</dbReference>
<dbReference type="InterPro" id="IPR050364">
    <property type="entry name" value="Cytochrome_P450_fung"/>
</dbReference>
<evidence type="ECO:0000256" key="1">
    <source>
        <dbReference type="ARBA" id="ARBA00010617"/>
    </source>
</evidence>
<keyword evidence="6 7" id="KW-0349">Heme</keyword>
<dbReference type="SUPFAM" id="SSF48264">
    <property type="entry name" value="Cytochrome P450"/>
    <property type="match status" value="1"/>
</dbReference>
<proteinExistence type="inferred from homology"/>
<dbReference type="GO" id="GO:0016705">
    <property type="term" value="F:oxidoreductase activity, acting on paired donors, with incorporation or reduction of molecular oxygen"/>
    <property type="evidence" value="ECO:0007669"/>
    <property type="project" value="InterPro"/>
</dbReference>
<keyword evidence="4 6" id="KW-0408">Iron</keyword>
<evidence type="ECO:0000256" key="8">
    <source>
        <dbReference type="SAM" id="SignalP"/>
    </source>
</evidence>
<accession>A0A9P9J0A7</accession>
<dbReference type="InterPro" id="IPR002401">
    <property type="entry name" value="Cyt_P450_E_grp-I"/>
</dbReference>
<gene>
    <name evidence="9" type="ORF">B0J13DRAFT_623419</name>
</gene>
<feature type="chain" id="PRO_5040118350" evidence="8">
    <location>
        <begin position="24"/>
        <end position="549"/>
    </location>
</feature>
<dbReference type="Gene3D" id="1.10.630.10">
    <property type="entry name" value="Cytochrome P450"/>
    <property type="match status" value="1"/>
</dbReference>
<evidence type="ECO:0000256" key="7">
    <source>
        <dbReference type="RuleBase" id="RU000461"/>
    </source>
</evidence>
<dbReference type="AlphaFoldDB" id="A0A9P9J0A7"/>
<keyword evidence="2 6" id="KW-0479">Metal-binding</keyword>
<evidence type="ECO:0000256" key="6">
    <source>
        <dbReference type="PIRSR" id="PIRSR602401-1"/>
    </source>
</evidence>
<dbReference type="Proteomes" id="UP000717696">
    <property type="component" value="Unassembled WGS sequence"/>
</dbReference>
<organism evidence="9 10">
    <name type="scientific">Dactylonectria estremocensis</name>
    <dbReference type="NCBI Taxonomy" id="1079267"/>
    <lineage>
        <taxon>Eukaryota</taxon>
        <taxon>Fungi</taxon>
        <taxon>Dikarya</taxon>
        <taxon>Ascomycota</taxon>
        <taxon>Pezizomycotina</taxon>
        <taxon>Sordariomycetes</taxon>
        <taxon>Hypocreomycetidae</taxon>
        <taxon>Hypocreales</taxon>
        <taxon>Nectriaceae</taxon>
        <taxon>Dactylonectria</taxon>
    </lineage>
</organism>
<protein>
    <submittedName>
        <fullName evidence="9">Cytochrome P450</fullName>
    </submittedName>
</protein>